<feature type="transmembrane region" description="Helical" evidence="8">
    <location>
        <begin position="15"/>
        <end position="37"/>
    </location>
</feature>
<evidence type="ECO:0000313" key="10">
    <source>
        <dbReference type="Proteomes" id="UP000316988"/>
    </source>
</evidence>
<dbReference type="GO" id="GO:1903785">
    <property type="term" value="P:L-valine transmembrane transport"/>
    <property type="evidence" value="ECO:0007669"/>
    <property type="project" value="TreeGrafter"/>
</dbReference>
<organism evidence="9 10">
    <name type="scientific">Aeromicrobium piscarium</name>
    <dbReference type="NCBI Taxonomy" id="2590901"/>
    <lineage>
        <taxon>Bacteria</taxon>
        <taxon>Bacillati</taxon>
        <taxon>Actinomycetota</taxon>
        <taxon>Actinomycetes</taxon>
        <taxon>Propionibacteriales</taxon>
        <taxon>Nocardioidaceae</taxon>
        <taxon>Aeromicrobium</taxon>
    </lineage>
</organism>
<evidence type="ECO:0000256" key="5">
    <source>
        <dbReference type="ARBA" id="ARBA00022692"/>
    </source>
</evidence>
<evidence type="ECO:0000256" key="1">
    <source>
        <dbReference type="ARBA" id="ARBA00004651"/>
    </source>
</evidence>
<dbReference type="InterPro" id="IPR011606">
    <property type="entry name" value="Brnchd-chn_aa_trnsp_permease"/>
</dbReference>
<evidence type="ECO:0000313" key="9">
    <source>
        <dbReference type="EMBL" id="TSD65397.1"/>
    </source>
</evidence>
<dbReference type="Pfam" id="PF03591">
    <property type="entry name" value="AzlC"/>
    <property type="match status" value="1"/>
</dbReference>
<feature type="transmembrane region" description="Helical" evidence="8">
    <location>
        <begin position="159"/>
        <end position="175"/>
    </location>
</feature>
<dbReference type="GO" id="GO:0005886">
    <property type="term" value="C:plasma membrane"/>
    <property type="evidence" value="ECO:0007669"/>
    <property type="project" value="UniProtKB-SubCell"/>
</dbReference>
<feature type="transmembrane region" description="Helical" evidence="8">
    <location>
        <begin position="180"/>
        <end position="197"/>
    </location>
</feature>
<comment type="similarity">
    <text evidence="2">Belongs to the AzlC family.</text>
</comment>
<keyword evidence="5 8" id="KW-0812">Transmembrane</keyword>
<protein>
    <submittedName>
        <fullName evidence="9">AzlC family ABC transporter permease</fullName>
    </submittedName>
</protein>
<dbReference type="OrthoDB" id="5195391at2"/>
<dbReference type="PANTHER" id="PTHR34979:SF1">
    <property type="entry name" value="INNER MEMBRANE PROTEIN YGAZ"/>
    <property type="match status" value="1"/>
</dbReference>
<keyword evidence="6 8" id="KW-1133">Transmembrane helix</keyword>
<dbReference type="RefSeq" id="WP_143911523.1">
    <property type="nucleotide sequence ID" value="NZ_VLNT01000002.1"/>
</dbReference>
<dbReference type="EMBL" id="VLNT01000002">
    <property type="protein sequence ID" value="TSD65397.1"/>
    <property type="molecule type" value="Genomic_DNA"/>
</dbReference>
<dbReference type="AlphaFoldDB" id="A0A554SGC1"/>
<feature type="transmembrane region" description="Helical" evidence="8">
    <location>
        <begin position="127"/>
        <end position="153"/>
    </location>
</feature>
<proteinExistence type="inferred from homology"/>
<evidence type="ECO:0000256" key="7">
    <source>
        <dbReference type="ARBA" id="ARBA00023136"/>
    </source>
</evidence>
<comment type="subcellular location">
    <subcellularLocation>
        <location evidence="1">Cell membrane</location>
        <topology evidence="1">Multi-pass membrane protein</topology>
    </subcellularLocation>
</comment>
<dbReference type="Proteomes" id="UP000316988">
    <property type="component" value="Unassembled WGS sequence"/>
</dbReference>
<evidence type="ECO:0000256" key="6">
    <source>
        <dbReference type="ARBA" id="ARBA00022989"/>
    </source>
</evidence>
<keyword evidence="7 8" id="KW-0472">Membrane</keyword>
<keyword evidence="10" id="KW-1185">Reference proteome</keyword>
<dbReference type="PANTHER" id="PTHR34979">
    <property type="entry name" value="INNER MEMBRANE PROTEIN YGAZ"/>
    <property type="match status" value="1"/>
</dbReference>
<gene>
    <name evidence="9" type="ORF">FNM00_02910</name>
</gene>
<evidence type="ECO:0000256" key="8">
    <source>
        <dbReference type="SAM" id="Phobius"/>
    </source>
</evidence>
<keyword evidence="4" id="KW-1003">Cell membrane</keyword>
<comment type="caution">
    <text evidence="9">The sequence shown here is derived from an EMBL/GenBank/DDBJ whole genome shotgun (WGS) entry which is preliminary data.</text>
</comment>
<reference evidence="9 10" key="1">
    <citation type="submission" date="2019-07" db="EMBL/GenBank/DDBJ databases">
        <authorList>
            <person name="Zhao L.H."/>
        </authorList>
    </citation>
    <scope>NUCLEOTIDE SEQUENCE [LARGE SCALE GENOMIC DNA]</scope>
    <source>
        <strain evidence="9 10">Co35</strain>
    </source>
</reference>
<name>A0A554SGC1_9ACTN</name>
<evidence type="ECO:0000256" key="4">
    <source>
        <dbReference type="ARBA" id="ARBA00022475"/>
    </source>
</evidence>
<evidence type="ECO:0000256" key="3">
    <source>
        <dbReference type="ARBA" id="ARBA00022448"/>
    </source>
</evidence>
<sequence length="229" mass="23248">MTAASSDRAIITDSLGVGLATGAYGISFGALATAAGLSVWQACAMSLLMFTGASQFAFVGVIASGGSPFAGAVTSVLLGGRNLFYGLSLARLLDLRGWRRPLAAHVVIDESTAMAVTRATPHQARVAFYWTGGGIFVLWNLFTFIGALAGTAIGDPRDFGLDAAVGGAFLALLWPRLDSALTRLVALLGAAVALGLVPLSPAGVPIIVGGGIALLAGLLLQSRFGGRDD</sequence>
<evidence type="ECO:0000256" key="2">
    <source>
        <dbReference type="ARBA" id="ARBA00010735"/>
    </source>
</evidence>
<accession>A0A554SGC1</accession>
<keyword evidence="3" id="KW-0813">Transport</keyword>